<feature type="region of interest" description="Disordered" evidence="1">
    <location>
        <begin position="208"/>
        <end position="292"/>
    </location>
</feature>
<keyword evidence="3" id="KW-1185">Reference proteome</keyword>
<dbReference type="Pfam" id="PF08284">
    <property type="entry name" value="RVP_2"/>
    <property type="match status" value="1"/>
</dbReference>
<name>A0A6A6NBR3_HEVBR</name>
<evidence type="ECO:0000313" key="2">
    <source>
        <dbReference type="EMBL" id="KAF2323060.1"/>
    </source>
</evidence>
<feature type="compositionally biased region" description="Basic and acidic residues" evidence="1">
    <location>
        <begin position="253"/>
        <end position="268"/>
    </location>
</feature>
<accession>A0A6A6NBR3</accession>
<feature type="compositionally biased region" description="Polar residues" evidence="1">
    <location>
        <begin position="276"/>
        <end position="292"/>
    </location>
</feature>
<dbReference type="Gene3D" id="2.40.70.10">
    <property type="entry name" value="Acid Proteases"/>
    <property type="match status" value="1"/>
</dbReference>
<dbReference type="GO" id="GO:0006508">
    <property type="term" value="P:proteolysis"/>
    <property type="evidence" value="ECO:0007669"/>
    <property type="project" value="InterPro"/>
</dbReference>
<dbReference type="GO" id="GO:0004190">
    <property type="term" value="F:aspartic-type endopeptidase activity"/>
    <property type="evidence" value="ECO:0007669"/>
    <property type="project" value="InterPro"/>
</dbReference>
<sequence>MDKVEGSIADLEEAITTIRLNQDQIRLDQEQRFSRLENMIAALARGKSKSEMEGTSTPSSPPHHQGDTLVTKSNARALLLEDVSTITKKVEMPSFDGADPVGWVARTEQYFEIHGIQNELKVSLALVSMEGAPLHWLRWLRQRNPHLTWEQLREELMQRASRVPDISDRQCLGFFLNGLREDIRLRLRSHETTDLYRTMKLAREIERQRWHSSKDKAARNFSDGMKMKYPSHGLGPKARISQDQRPYFGPSSDQKRDGPLTKPPDKKPIALPAPPSKSSTTQLKQRGTRQYSHQEYQELRAKGLCFRCKQPYSPLHECPSKSLRALIGGEDEYLTEEGELVEMEEIRGSRMVTELDEAHFSRLELPLFSVGGIQRPRTMKFQGWIANQPVVVLVDSGASHNFISNQLVQRLQLPVSATPSFNVKLGDGCKVSSTGLCKQLELQLLDYTVNTDCYVFPLGGVDFILGVAWLETLGEIHANWRQMTLKFQMGNRTVILQGDPSLSRTPVSLRALRKTVDVEFSAFVARGI</sequence>
<dbReference type="Proteomes" id="UP000467840">
    <property type="component" value="Chromosome 11"/>
</dbReference>
<feature type="compositionally biased region" description="Basic and acidic residues" evidence="1">
    <location>
        <begin position="208"/>
        <end position="218"/>
    </location>
</feature>
<dbReference type="PANTHER" id="PTHR15503:SF22">
    <property type="entry name" value="TRANSPOSON TY3-I GAG POLYPROTEIN"/>
    <property type="match status" value="1"/>
</dbReference>
<dbReference type="InterPro" id="IPR001969">
    <property type="entry name" value="Aspartic_peptidase_AS"/>
</dbReference>
<proteinExistence type="predicted"/>
<organism evidence="2 3">
    <name type="scientific">Hevea brasiliensis</name>
    <name type="common">Para rubber tree</name>
    <name type="synonym">Siphonia brasiliensis</name>
    <dbReference type="NCBI Taxonomy" id="3981"/>
    <lineage>
        <taxon>Eukaryota</taxon>
        <taxon>Viridiplantae</taxon>
        <taxon>Streptophyta</taxon>
        <taxon>Embryophyta</taxon>
        <taxon>Tracheophyta</taxon>
        <taxon>Spermatophyta</taxon>
        <taxon>Magnoliopsida</taxon>
        <taxon>eudicotyledons</taxon>
        <taxon>Gunneridae</taxon>
        <taxon>Pentapetalae</taxon>
        <taxon>rosids</taxon>
        <taxon>fabids</taxon>
        <taxon>Malpighiales</taxon>
        <taxon>Euphorbiaceae</taxon>
        <taxon>Crotonoideae</taxon>
        <taxon>Micrandreae</taxon>
        <taxon>Hevea</taxon>
    </lineage>
</organism>
<dbReference type="PANTHER" id="PTHR15503">
    <property type="entry name" value="LDOC1 RELATED"/>
    <property type="match status" value="1"/>
</dbReference>
<reference evidence="2 3" key="1">
    <citation type="journal article" date="2020" name="Mol. Plant">
        <title>The Chromosome-Based Rubber Tree Genome Provides New Insights into Spurge Genome Evolution and Rubber Biosynthesis.</title>
        <authorList>
            <person name="Liu J."/>
            <person name="Shi C."/>
            <person name="Shi C.C."/>
            <person name="Li W."/>
            <person name="Zhang Q.J."/>
            <person name="Zhang Y."/>
            <person name="Li K."/>
            <person name="Lu H.F."/>
            <person name="Shi C."/>
            <person name="Zhu S.T."/>
            <person name="Xiao Z.Y."/>
            <person name="Nan H."/>
            <person name="Yue Y."/>
            <person name="Zhu X.G."/>
            <person name="Wu Y."/>
            <person name="Hong X.N."/>
            <person name="Fan G.Y."/>
            <person name="Tong Y."/>
            <person name="Zhang D."/>
            <person name="Mao C.L."/>
            <person name="Liu Y.L."/>
            <person name="Hao S.J."/>
            <person name="Liu W.Q."/>
            <person name="Lv M.Q."/>
            <person name="Zhang H.B."/>
            <person name="Liu Y."/>
            <person name="Hu-Tang G.R."/>
            <person name="Wang J.P."/>
            <person name="Wang J.H."/>
            <person name="Sun Y.H."/>
            <person name="Ni S.B."/>
            <person name="Chen W.B."/>
            <person name="Zhang X.C."/>
            <person name="Jiao Y.N."/>
            <person name="Eichler E.E."/>
            <person name="Li G.H."/>
            <person name="Liu X."/>
            <person name="Gao L.Z."/>
        </authorList>
    </citation>
    <scope>NUCLEOTIDE SEQUENCE [LARGE SCALE GENOMIC DNA]</scope>
    <source>
        <strain evidence="3">cv. GT1</strain>
        <tissue evidence="2">Leaf</tissue>
    </source>
</reference>
<dbReference type="InterPro" id="IPR032567">
    <property type="entry name" value="RTL1-rel"/>
</dbReference>
<evidence type="ECO:0008006" key="4">
    <source>
        <dbReference type="Google" id="ProtNLM"/>
    </source>
</evidence>
<dbReference type="AlphaFoldDB" id="A0A6A6NBR3"/>
<dbReference type="EMBL" id="JAAGAX010000002">
    <property type="protein sequence ID" value="KAF2323060.1"/>
    <property type="molecule type" value="Genomic_DNA"/>
</dbReference>
<dbReference type="CDD" id="cd00303">
    <property type="entry name" value="retropepsin_like"/>
    <property type="match status" value="1"/>
</dbReference>
<protein>
    <recommendedName>
        <fullName evidence="4">Retrotransposon gag domain-containing protein</fullName>
    </recommendedName>
</protein>
<dbReference type="SUPFAM" id="SSF50630">
    <property type="entry name" value="Acid proteases"/>
    <property type="match status" value="1"/>
</dbReference>
<evidence type="ECO:0000256" key="1">
    <source>
        <dbReference type="SAM" id="MobiDB-lite"/>
    </source>
</evidence>
<gene>
    <name evidence="2" type="ORF">GH714_033063</name>
</gene>
<dbReference type="PROSITE" id="PS00141">
    <property type="entry name" value="ASP_PROTEASE"/>
    <property type="match status" value="1"/>
</dbReference>
<evidence type="ECO:0000313" key="3">
    <source>
        <dbReference type="Proteomes" id="UP000467840"/>
    </source>
</evidence>
<dbReference type="InterPro" id="IPR021109">
    <property type="entry name" value="Peptidase_aspartic_dom_sf"/>
</dbReference>
<comment type="caution">
    <text evidence="2">The sequence shown here is derived from an EMBL/GenBank/DDBJ whole genome shotgun (WGS) entry which is preliminary data.</text>
</comment>
<feature type="region of interest" description="Disordered" evidence="1">
    <location>
        <begin position="44"/>
        <end position="68"/>
    </location>
</feature>